<protein>
    <submittedName>
        <fullName evidence="1">Uncharacterized protein</fullName>
    </submittedName>
</protein>
<comment type="caution">
    <text evidence="1">The sequence shown here is derived from an EMBL/GenBank/DDBJ whole genome shotgun (WGS) entry which is preliminary data.</text>
</comment>
<reference evidence="1 2" key="1">
    <citation type="journal article" date="2020" name="Mol. Plant">
        <title>The Chromosome-Based Rubber Tree Genome Provides New Insights into Spurge Genome Evolution and Rubber Biosynthesis.</title>
        <authorList>
            <person name="Liu J."/>
            <person name="Shi C."/>
            <person name="Shi C.C."/>
            <person name="Li W."/>
            <person name="Zhang Q.J."/>
            <person name="Zhang Y."/>
            <person name="Li K."/>
            <person name="Lu H.F."/>
            <person name="Shi C."/>
            <person name="Zhu S.T."/>
            <person name="Xiao Z.Y."/>
            <person name="Nan H."/>
            <person name="Yue Y."/>
            <person name="Zhu X.G."/>
            <person name="Wu Y."/>
            <person name="Hong X.N."/>
            <person name="Fan G.Y."/>
            <person name="Tong Y."/>
            <person name="Zhang D."/>
            <person name="Mao C.L."/>
            <person name="Liu Y.L."/>
            <person name="Hao S.J."/>
            <person name="Liu W.Q."/>
            <person name="Lv M.Q."/>
            <person name="Zhang H.B."/>
            <person name="Liu Y."/>
            <person name="Hu-Tang G.R."/>
            <person name="Wang J.P."/>
            <person name="Wang J.H."/>
            <person name="Sun Y.H."/>
            <person name="Ni S.B."/>
            <person name="Chen W.B."/>
            <person name="Zhang X.C."/>
            <person name="Jiao Y.N."/>
            <person name="Eichler E.E."/>
            <person name="Li G.H."/>
            <person name="Liu X."/>
            <person name="Gao L.Z."/>
        </authorList>
    </citation>
    <scope>NUCLEOTIDE SEQUENCE [LARGE SCALE GENOMIC DNA]</scope>
    <source>
        <strain evidence="2">cv. GT1</strain>
        <tissue evidence="1">Leaf</tissue>
    </source>
</reference>
<name>A0A6A6LSE0_HEVBR</name>
<gene>
    <name evidence="1" type="ORF">GH714_030383</name>
</gene>
<keyword evidence="2" id="KW-1185">Reference proteome</keyword>
<dbReference type="EMBL" id="JAAGAX010000009">
    <property type="protein sequence ID" value="KAF2304351.1"/>
    <property type="molecule type" value="Genomic_DNA"/>
</dbReference>
<dbReference type="Proteomes" id="UP000467840">
    <property type="component" value="Chromosome 16"/>
</dbReference>
<accession>A0A6A6LSE0</accession>
<evidence type="ECO:0000313" key="1">
    <source>
        <dbReference type="EMBL" id="KAF2304351.1"/>
    </source>
</evidence>
<organism evidence="1 2">
    <name type="scientific">Hevea brasiliensis</name>
    <name type="common">Para rubber tree</name>
    <name type="synonym">Siphonia brasiliensis</name>
    <dbReference type="NCBI Taxonomy" id="3981"/>
    <lineage>
        <taxon>Eukaryota</taxon>
        <taxon>Viridiplantae</taxon>
        <taxon>Streptophyta</taxon>
        <taxon>Embryophyta</taxon>
        <taxon>Tracheophyta</taxon>
        <taxon>Spermatophyta</taxon>
        <taxon>Magnoliopsida</taxon>
        <taxon>eudicotyledons</taxon>
        <taxon>Gunneridae</taxon>
        <taxon>Pentapetalae</taxon>
        <taxon>rosids</taxon>
        <taxon>fabids</taxon>
        <taxon>Malpighiales</taxon>
        <taxon>Euphorbiaceae</taxon>
        <taxon>Crotonoideae</taxon>
        <taxon>Micrandreae</taxon>
        <taxon>Hevea</taxon>
    </lineage>
</organism>
<sequence length="192" mass="22250">MDGQSERTIQTPETCFACVFWILEVNGMISYLGRVCLQQQLSFQHRDGTYEALYGRKCRSPLFWIEMGEAKVHDIDLVQYTSEIVSLIRERLKITFSRQKSYVDPRRRDVEFAVGDYVFLKVSPMKGVMRFGKRGKYLQFSEIQRLPRFVNFGQGKQATKKVLELGRDFSYPTVIRHPKRVPEVGIGIGEPG</sequence>
<evidence type="ECO:0000313" key="2">
    <source>
        <dbReference type="Proteomes" id="UP000467840"/>
    </source>
</evidence>
<proteinExistence type="predicted"/>
<dbReference type="AlphaFoldDB" id="A0A6A6LSE0"/>